<protein>
    <submittedName>
        <fullName evidence="1">Uncharacterized protein</fullName>
    </submittedName>
</protein>
<dbReference type="EMBL" id="LAZR01029949">
    <property type="protein sequence ID" value="KKL58073.1"/>
    <property type="molecule type" value="Genomic_DNA"/>
</dbReference>
<organism evidence="1">
    <name type="scientific">marine sediment metagenome</name>
    <dbReference type="NCBI Taxonomy" id="412755"/>
    <lineage>
        <taxon>unclassified sequences</taxon>
        <taxon>metagenomes</taxon>
        <taxon>ecological metagenomes</taxon>
    </lineage>
</organism>
<sequence>MNPLRTVLQTAGFPIAYWVMVPPEGFEPSPECLKGTRSAQLSYGGMVRAGRIELHLLDVTQAFYR</sequence>
<name>A0A0F9D8Q5_9ZZZZ</name>
<dbReference type="AlphaFoldDB" id="A0A0F9D8Q5"/>
<comment type="caution">
    <text evidence="1">The sequence shown here is derived from an EMBL/GenBank/DDBJ whole genome shotgun (WGS) entry which is preliminary data.</text>
</comment>
<accession>A0A0F9D8Q5</accession>
<evidence type="ECO:0000313" key="1">
    <source>
        <dbReference type="EMBL" id="KKL58073.1"/>
    </source>
</evidence>
<gene>
    <name evidence="1" type="ORF">LCGC14_2229080</name>
</gene>
<proteinExistence type="predicted"/>
<reference evidence="1" key="1">
    <citation type="journal article" date="2015" name="Nature">
        <title>Complex archaea that bridge the gap between prokaryotes and eukaryotes.</title>
        <authorList>
            <person name="Spang A."/>
            <person name="Saw J.H."/>
            <person name="Jorgensen S.L."/>
            <person name="Zaremba-Niedzwiedzka K."/>
            <person name="Martijn J."/>
            <person name="Lind A.E."/>
            <person name="van Eijk R."/>
            <person name="Schleper C."/>
            <person name="Guy L."/>
            <person name="Ettema T.J."/>
        </authorList>
    </citation>
    <scope>NUCLEOTIDE SEQUENCE</scope>
</reference>